<evidence type="ECO:0000256" key="1">
    <source>
        <dbReference type="ARBA" id="ARBA00022598"/>
    </source>
</evidence>
<dbReference type="Pfam" id="PF19302">
    <property type="entry name" value="DUF5915"/>
    <property type="match status" value="1"/>
</dbReference>
<dbReference type="SUPFAM" id="SSF47323">
    <property type="entry name" value="Anticodon-binding domain of a subclass of class I aminoacyl-tRNA synthetases"/>
    <property type="match status" value="2"/>
</dbReference>
<keyword evidence="5" id="KW-1185">Reference proteome</keyword>
<proteinExistence type="predicted"/>
<name>A0ABN3DEE4_9ACTN</name>
<dbReference type="InterPro" id="IPR009080">
    <property type="entry name" value="tRNAsynth_Ia_anticodon-bd"/>
</dbReference>
<accession>A0ABN3DEE4</accession>
<dbReference type="EMBL" id="BAAATR010000002">
    <property type="protein sequence ID" value="GAA2228956.1"/>
    <property type="molecule type" value="Genomic_DNA"/>
</dbReference>
<dbReference type="PANTHER" id="PTHR42780:SF1">
    <property type="entry name" value="ISOLEUCINE--TRNA LIGASE, CYTOPLASMIC"/>
    <property type="match status" value="1"/>
</dbReference>
<dbReference type="Proteomes" id="UP001500305">
    <property type="component" value="Unassembled WGS sequence"/>
</dbReference>
<protein>
    <recommendedName>
        <fullName evidence="6">Isoleucine--tRNA ligase</fullName>
    </recommendedName>
</protein>
<dbReference type="PANTHER" id="PTHR42780">
    <property type="entry name" value="SOLEUCYL-TRNA SYNTHETASE"/>
    <property type="match status" value="1"/>
</dbReference>
<dbReference type="Gene3D" id="1.10.730.10">
    <property type="entry name" value="Isoleucyl-tRNA Synthetase, Domain 1"/>
    <property type="match status" value="1"/>
</dbReference>
<organism evidence="4 5">
    <name type="scientific">Kitasatospora cystarginea</name>
    <dbReference type="NCBI Taxonomy" id="58350"/>
    <lineage>
        <taxon>Bacteria</taxon>
        <taxon>Bacillati</taxon>
        <taxon>Actinomycetota</taxon>
        <taxon>Actinomycetes</taxon>
        <taxon>Kitasatosporales</taxon>
        <taxon>Streptomycetaceae</taxon>
        <taxon>Kitasatospora</taxon>
    </lineage>
</organism>
<reference evidence="4 5" key="1">
    <citation type="journal article" date="2019" name="Int. J. Syst. Evol. Microbiol.">
        <title>The Global Catalogue of Microorganisms (GCM) 10K type strain sequencing project: providing services to taxonomists for standard genome sequencing and annotation.</title>
        <authorList>
            <consortium name="The Broad Institute Genomics Platform"/>
            <consortium name="The Broad Institute Genome Sequencing Center for Infectious Disease"/>
            <person name="Wu L."/>
            <person name="Ma J."/>
        </authorList>
    </citation>
    <scope>NUCLEOTIDE SEQUENCE [LARGE SCALE GENOMIC DNA]</scope>
    <source>
        <strain evidence="4 5">JCM 7356</strain>
    </source>
</reference>
<keyword evidence="1" id="KW-0436">Ligase</keyword>
<gene>
    <name evidence="4" type="ORF">GCM10010430_05980</name>
</gene>
<evidence type="ECO:0008006" key="6">
    <source>
        <dbReference type="Google" id="ProtNLM"/>
    </source>
</evidence>
<dbReference type="InterPro" id="IPR023586">
    <property type="entry name" value="Ile-tRNA-ligase_type2"/>
</dbReference>
<evidence type="ECO:0000256" key="2">
    <source>
        <dbReference type="ARBA" id="ARBA00022741"/>
    </source>
</evidence>
<sequence>MVREQIWRGLTGGRSVHLTDWPAAGELPHDPGLVAAMDRVRQAASAALSLRKACGLRVRLPLAKLTVAAADAALFEPFADLLHDEVNVKAVEFTTEVSTHGRFELAVNAQACGPRLGRDTQKVIRAVKAGEWCQDAEGRVIAAGIELLPGEYTQRLVACDPDESAALPNSSGLVVLGTAVTPELVAEGLAKDVIRLVQQARRDADLDVSERIALALEASDTVLAAVRAHEEFLAGEVLATSVTYGAAPEPTLFGAVADGAKVKVRLQPVQLQQD</sequence>
<evidence type="ECO:0000313" key="5">
    <source>
        <dbReference type="Proteomes" id="UP001500305"/>
    </source>
</evidence>
<evidence type="ECO:0000256" key="3">
    <source>
        <dbReference type="ARBA" id="ARBA00022840"/>
    </source>
</evidence>
<keyword evidence="2" id="KW-0547">Nucleotide-binding</keyword>
<keyword evidence="3" id="KW-0067">ATP-binding</keyword>
<comment type="caution">
    <text evidence="4">The sequence shown here is derived from an EMBL/GenBank/DDBJ whole genome shotgun (WGS) entry which is preliminary data.</text>
</comment>
<evidence type="ECO:0000313" key="4">
    <source>
        <dbReference type="EMBL" id="GAA2228956.1"/>
    </source>
</evidence>